<keyword evidence="4" id="KW-0732">Signal</keyword>
<gene>
    <name evidence="6" type="ORF">PBIL07802_LOCUS20591</name>
</gene>
<comment type="function">
    <text evidence="3">Thiol protease which is required for parasite excystation and invasion of the proximal small intestine of the human host.</text>
</comment>
<keyword evidence="2" id="KW-1015">Disulfide bond</keyword>
<dbReference type="AlphaFoldDB" id="A0A7S3DHU7"/>
<dbReference type="EMBL" id="HBIB01031843">
    <property type="protein sequence ID" value="CAE0258328.1"/>
    <property type="molecule type" value="Transcribed_RNA"/>
</dbReference>
<comment type="similarity">
    <text evidence="1">Belongs to the peptidase C1 family.</text>
</comment>
<feature type="signal peptide" evidence="4">
    <location>
        <begin position="1"/>
        <end position="30"/>
    </location>
</feature>
<dbReference type="SMART" id="SM00645">
    <property type="entry name" value="Pept_C1"/>
    <property type="match status" value="1"/>
</dbReference>
<dbReference type="PANTHER" id="PTHR12411">
    <property type="entry name" value="CYSTEINE PROTEASE FAMILY C1-RELATED"/>
    <property type="match status" value="1"/>
</dbReference>
<evidence type="ECO:0000256" key="1">
    <source>
        <dbReference type="ARBA" id="ARBA00008455"/>
    </source>
</evidence>
<accession>A0A7S3DHU7</accession>
<dbReference type="InterPro" id="IPR025661">
    <property type="entry name" value="Pept_asp_AS"/>
</dbReference>
<feature type="chain" id="PRO_5031343727" description="Peptidase C1A papain C-terminal domain-containing protein" evidence="4">
    <location>
        <begin position="31"/>
        <end position="323"/>
    </location>
</feature>
<dbReference type="InterPro" id="IPR000169">
    <property type="entry name" value="Pept_cys_AS"/>
</dbReference>
<dbReference type="InterPro" id="IPR025660">
    <property type="entry name" value="Pept_his_AS"/>
</dbReference>
<evidence type="ECO:0000256" key="2">
    <source>
        <dbReference type="ARBA" id="ARBA00023157"/>
    </source>
</evidence>
<dbReference type="InterPro" id="IPR038765">
    <property type="entry name" value="Papain-like_cys_pep_sf"/>
</dbReference>
<dbReference type="InterPro" id="IPR000668">
    <property type="entry name" value="Peptidase_C1A_C"/>
</dbReference>
<dbReference type="Gene3D" id="3.90.70.10">
    <property type="entry name" value="Cysteine proteinases"/>
    <property type="match status" value="1"/>
</dbReference>
<dbReference type="GO" id="GO:0006508">
    <property type="term" value="P:proteolysis"/>
    <property type="evidence" value="ECO:0007669"/>
    <property type="project" value="InterPro"/>
</dbReference>
<dbReference type="FunFam" id="3.90.70.10:FF:000096">
    <property type="entry name" value="Cathepsin B-like cysteine protease"/>
    <property type="match status" value="1"/>
</dbReference>
<dbReference type="PROSITE" id="PS00139">
    <property type="entry name" value="THIOL_PROTEASE_CYS"/>
    <property type="match status" value="1"/>
</dbReference>
<dbReference type="PROSITE" id="PS00639">
    <property type="entry name" value="THIOL_PROTEASE_HIS"/>
    <property type="match status" value="1"/>
</dbReference>
<dbReference type="SUPFAM" id="SSF54001">
    <property type="entry name" value="Cysteine proteinases"/>
    <property type="match status" value="1"/>
</dbReference>
<feature type="domain" description="Peptidase C1A papain C-terminal" evidence="5">
    <location>
        <begin position="100"/>
        <end position="320"/>
    </location>
</feature>
<dbReference type="PROSITE" id="PS00640">
    <property type="entry name" value="THIOL_PROTEASE_ASN"/>
    <property type="match status" value="1"/>
</dbReference>
<dbReference type="GO" id="GO:0008234">
    <property type="term" value="F:cysteine-type peptidase activity"/>
    <property type="evidence" value="ECO:0007669"/>
    <property type="project" value="InterPro"/>
</dbReference>
<evidence type="ECO:0000256" key="4">
    <source>
        <dbReference type="SAM" id="SignalP"/>
    </source>
</evidence>
<sequence>MANIRIRLFARMKAAFTLVVLSLVVCQAFAGFEQNIINDDDLILDQALVDSINSAQGSWKAEMSPRFQGVTVREVKALLGTDLSVESNLPVHSYDDVSDVPASFDATTQWPDFIHPIRNQEQCGSCWAFAASEVLSDRYGIATNGSENAVLSPESLVSCDKTDMGCQGGNLNNAWNFLRDTGITTDKCFPYTAGGGNAPACQSTCTDGSAMKLYKSADAYNLKSVADIQKDIMTNGPVEAGFTVYKSFMSYKSGVYTKHWYEFSALGGHAVKIVGWGTEDKTDYWLIANSWGPTWGLEGFFKIKRGVNECGIESQVYAGHVSA</sequence>
<evidence type="ECO:0000313" key="6">
    <source>
        <dbReference type="EMBL" id="CAE0258328.1"/>
    </source>
</evidence>
<dbReference type="PRINTS" id="PR00705">
    <property type="entry name" value="PAPAIN"/>
</dbReference>
<organism evidence="6">
    <name type="scientific">Palpitomonas bilix</name>
    <dbReference type="NCBI Taxonomy" id="652834"/>
    <lineage>
        <taxon>Eukaryota</taxon>
        <taxon>Eukaryota incertae sedis</taxon>
    </lineage>
</organism>
<dbReference type="Pfam" id="PF00112">
    <property type="entry name" value="Peptidase_C1"/>
    <property type="match status" value="1"/>
</dbReference>
<name>A0A7S3DHU7_9EUKA</name>
<evidence type="ECO:0000256" key="3">
    <source>
        <dbReference type="ARBA" id="ARBA00060028"/>
    </source>
</evidence>
<reference evidence="6" key="1">
    <citation type="submission" date="2021-01" db="EMBL/GenBank/DDBJ databases">
        <authorList>
            <person name="Corre E."/>
            <person name="Pelletier E."/>
            <person name="Niang G."/>
            <person name="Scheremetjew M."/>
            <person name="Finn R."/>
            <person name="Kale V."/>
            <person name="Holt S."/>
            <person name="Cochrane G."/>
            <person name="Meng A."/>
            <person name="Brown T."/>
            <person name="Cohen L."/>
        </authorList>
    </citation>
    <scope>NUCLEOTIDE SEQUENCE</scope>
    <source>
        <strain evidence="6">NIES-2562</strain>
    </source>
</reference>
<dbReference type="CDD" id="cd02620">
    <property type="entry name" value="Peptidase_C1A_CathepsinB"/>
    <property type="match status" value="1"/>
</dbReference>
<dbReference type="InterPro" id="IPR013128">
    <property type="entry name" value="Peptidase_C1A"/>
</dbReference>
<proteinExistence type="inferred from homology"/>
<evidence type="ECO:0000259" key="5">
    <source>
        <dbReference type="SMART" id="SM00645"/>
    </source>
</evidence>
<protein>
    <recommendedName>
        <fullName evidence="5">Peptidase C1A papain C-terminal domain-containing protein</fullName>
    </recommendedName>
</protein>